<feature type="domain" description="Thioredoxin" evidence="3">
    <location>
        <begin position="32"/>
        <end position="180"/>
    </location>
</feature>
<dbReference type="GO" id="GO:0016209">
    <property type="term" value="F:antioxidant activity"/>
    <property type="evidence" value="ECO:0007669"/>
    <property type="project" value="InterPro"/>
</dbReference>
<feature type="chain" id="PRO_5039660586" evidence="2">
    <location>
        <begin position="21"/>
        <end position="216"/>
    </location>
</feature>
<dbReference type="InterPro" id="IPR000866">
    <property type="entry name" value="AhpC/TSA"/>
</dbReference>
<feature type="region of interest" description="Disordered" evidence="1">
    <location>
        <begin position="179"/>
        <end position="216"/>
    </location>
</feature>
<evidence type="ECO:0000256" key="1">
    <source>
        <dbReference type="SAM" id="MobiDB-lite"/>
    </source>
</evidence>
<dbReference type="GO" id="GO:0016491">
    <property type="term" value="F:oxidoreductase activity"/>
    <property type="evidence" value="ECO:0007669"/>
    <property type="project" value="InterPro"/>
</dbReference>
<feature type="signal peptide" evidence="2">
    <location>
        <begin position="1"/>
        <end position="20"/>
    </location>
</feature>
<name>C6LJP8_9FIRM</name>
<organism evidence="4 5">
    <name type="scientific">Marvinbryantia formatexigens DSM 14469</name>
    <dbReference type="NCBI Taxonomy" id="478749"/>
    <lineage>
        <taxon>Bacteria</taxon>
        <taxon>Bacillati</taxon>
        <taxon>Bacillota</taxon>
        <taxon>Clostridia</taxon>
        <taxon>Lachnospirales</taxon>
        <taxon>Lachnospiraceae</taxon>
        <taxon>Marvinbryantia</taxon>
    </lineage>
</organism>
<keyword evidence="5" id="KW-1185">Reference proteome</keyword>
<evidence type="ECO:0000313" key="4">
    <source>
        <dbReference type="EMBL" id="EET59171.1"/>
    </source>
</evidence>
<dbReference type="InterPro" id="IPR050553">
    <property type="entry name" value="Thioredoxin_ResA/DsbE_sf"/>
</dbReference>
<sequence>MLKKKIAAILSCTVALSAFSGLSAGAMLWDSDKLPTEVPSFTTEDIAGNEVTEDIFSDKDVTMVNVWGTFCSPCISEMPELGEIARSLPENMQMVGLVIDVMDQNNEISQTNLDLANQIVEKADAGFTQLIANEDFAEFLSPVTGVPSTFFVDKDGNILGQWIEGADVDAYKERLEEYQAEYPADSTDADTEASAKVTGTGAESETGADAAEKQNA</sequence>
<dbReference type="PANTHER" id="PTHR42852:SF13">
    <property type="entry name" value="PROTEIN DIPZ"/>
    <property type="match status" value="1"/>
</dbReference>
<dbReference type="Gene3D" id="3.40.30.10">
    <property type="entry name" value="Glutaredoxin"/>
    <property type="match status" value="1"/>
</dbReference>
<gene>
    <name evidence="4" type="ORF">BRYFOR_08885</name>
</gene>
<dbReference type="EMBL" id="ACCL02000021">
    <property type="protein sequence ID" value="EET59171.1"/>
    <property type="molecule type" value="Genomic_DNA"/>
</dbReference>
<dbReference type="Pfam" id="PF00578">
    <property type="entry name" value="AhpC-TSA"/>
    <property type="match status" value="1"/>
</dbReference>
<dbReference type="PROSITE" id="PS51352">
    <property type="entry name" value="THIOREDOXIN_2"/>
    <property type="match status" value="1"/>
</dbReference>
<evidence type="ECO:0000256" key="2">
    <source>
        <dbReference type="SAM" id="SignalP"/>
    </source>
</evidence>
<dbReference type="InterPro" id="IPR013766">
    <property type="entry name" value="Thioredoxin_domain"/>
</dbReference>
<evidence type="ECO:0000259" key="3">
    <source>
        <dbReference type="PROSITE" id="PS51352"/>
    </source>
</evidence>
<dbReference type="PANTHER" id="PTHR42852">
    <property type="entry name" value="THIOL:DISULFIDE INTERCHANGE PROTEIN DSBE"/>
    <property type="match status" value="1"/>
</dbReference>
<dbReference type="AlphaFoldDB" id="C6LJP8"/>
<dbReference type="eggNOG" id="COG0526">
    <property type="taxonomic scope" value="Bacteria"/>
</dbReference>
<evidence type="ECO:0000313" key="5">
    <source>
        <dbReference type="Proteomes" id="UP000005561"/>
    </source>
</evidence>
<dbReference type="SUPFAM" id="SSF52833">
    <property type="entry name" value="Thioredoxin-like"/>
    <property type="match status" value="1"/>
</dbReference>
<dbReference type="OrthoDB" id="9809733at2"/>
<accession>C6LJP8</accession>
<dbReference type="STRING" id="168384.SAMN05660368_01977"/>
<comment type="caution">
    <text evidence="4">The sequence shown here is derived from an EMBL/GenBank/DDBJ whole genome shotgun (WGS) entry which is preliminary data.</text>
</comment>
<dbReference type="Proteomes" id="UP000005561">
    <property type="component" value="Unassembled WGS sequence"/>
</dbReference>
<dbReference type="RefSeq" id="WP_006863648.1">
    <property type="nucleotide sequence ID" value="NZ_ACCL02000021.1"/>
</dbReference>
<keyword evidence="2" id="KW-0732">Signal</keyword>
<protein>
    <submittedName>
        <fullName evidence="4">Redoxin family protein</fullName>
    </submittedName>
</protein>
<dbReference type="CDD" id="cd02966">
    <property type="entry name" value="TlpA_like_family"/>
    <property type="match status" value="1"/>
</dbReference>
<dbReference type="InterPro" id="IPR036249">
    <property type="entry name" value="Thioredoxin-like_sf"/>
</dbReference>
<reference evidence="4" key="1">
    <citation type="submission" date="2009-07" db="EMBL/GenBank/DDBJ databases">
        <authorList>
            <person name="Weinstock G."/>
            <person name="Sodergren E."/>
            <person name="Clifton S."/>
            <person name="Fulton L."/>
            <person name="Fulton B."/>
            <person name="Courtney L."/>
            <person name="Fronick C."/>
            <person name="Harrison M."/>
            <person name="Strong C."/>
            <person name="Farmer C."/>
            <person name="Delahaunty K."/>
            <person name="Markovic C."/>
            <person name="Hall O."/>
            <person name="Minx P."/>
            <person name="Tomlinson C."/>
            <person name="Mitreva M."/>
            <person name="Nelson J."/>
            <person name="Hou S."/>
            <person name="Wollam A."/>
            <person name="Pepin K.H."/>
            <person name="Johnson M."/>
            <person name="Bhonagiri V."/>
            <person name="Nash W.E."/>
            <person name="Warren W."/>
            <person name="Chinwalla A."/>
            <person name="Mardis E.R."/>
            <person name="Wilson R.K."/>
        </authorList>
    </citation>
    <scope>NUCLEOTIDE SEQUENCE [LARGE SCALE GENOMIC DNA]</scope>
    <source>
        <strain evidence="4">DSM 14469</strain>
    </source>
</reference>
<proteinExistence type="predicted"/>